<evidence type="ECO:0000313" key="2">
    <source>
        <dbReference type="Proteomes" id="UP000319908"/>
    </source>
</evidence>
<protein>
    <submittedName>
        <fullName evidence="1">Uncharacterized protein</fullName>
    </submittedName>
</protein>
<dbReference type="GO" id="GO:0003677">
    <property type="term" value="F:DNA binding"/>
    <property type="evidence" value="ECO:0007669"/>
    <property type="project" value="InterPro"/>
</dbReference>
<dbReference type="EMBL" id="SJPU01000001">
    <property type="protein sequence ID" value="TWU19737.1"/>
    <property type="molecule type" value="Genomic_DNA"/>
</dbReference>
<proteinExistence type="predicted"/>
<reference evidence="1 2" key="1">
    <citation type="journal article" date="2020" name="Antonie Van Leeuwenhoek">
        <title>Rhodopirellula heiligendammensis sp. nov., Rhodopirellula pilleata sp. nov., and Rhodopirellula solitaria sp. nov. isolated from natural or artificial marine surfaces in Northern Germany and California, USA, and emended description of the genus Rhodopirellula.</title>
        <authorList>
            <person name="Kallscheuer N."/>
            <person name="Wiegand S."/>
            <person name="Jogler M."/>
            <person name="Boedeker C."/>
            <person name="Peeters S.H."/>
            <person name="Rast P."/>
            <person name="Heuer A."/>
            <person name="Jetten M.S.M."/>
            <person name="Rohde M."/>
            <person name="Jogler C."/>
        </authorList>
    </citation>
    <scope>NUCLEOTIDE SEQUENCE [LARGE SCALE GENOMIC DNA]</scope>
    <source>
        <strain evidence="1 2">Poly21</strain>
    </source>
</reference>
<comment type="caution">
    <text evidence="1">The sequence shown here is derived from an EMBL/GenBank/DDBJ whole genome shotgun (WGS) entry which is preliminary data.</text>
</comment>
<evidence type="ECO:0000313" key="1">
    <source>
        <dbReference type="EMBL" id="TWU19737.1"/>
    </source>
</evidence>
<dbReference type="Proteomes" id="UP000319908">
    <property type="component" value="Unassembled WGS sequence"/>
</dbReference>
<name>A0A5C6C6W6_9BACT</name>
<gene>
    <name evidence="1" type="ORF">Poly21_19120</name>
</gene>
<dbReference type="GO" id="GO:0004803">
    <property type="term" value="F:transposase activity"/>
    <property type="evidence" value="ECO:0007669"/>
    <property type="project" value="InterPro"/>
</dbReference>
<organism evidence="1 2">
    <name type="scientific">Allorhodopirellula heiligendammensis</name>
    <dbReference type="NCBI Taxonomy" id="2714739"/>
    <lineage>
        <taxon>Bacteria</taxon>
        <taxon>Pseudomonadati</taxon>
        <taxon>Planctomycetota</taxon>
        <taxon>Planctomycetia</taxon>
        <taxon>Pirellulales</taxon>
        <taxon>Pirellulaceae</taxon>
        <taxon>Allorhodopirellula</taxon>
    </lineage>
</organism>
<dbReference type="AlphaFoldDB" id="A0A5C6C6W6"/>
<dbReference type="GO" id="GO:0006313">
    <property type="term" value="P:DNA transposition"/>
    <property type="evidence" value="ECO:0007669"/>
    <property type="project" value="InterPro"/>
</dbReference>
<keyword evidence="2" id="KW-1185">Reference proteome</keyword>
<accession>A0A5C6C6W6</accession>
<sequence>MAREGKRDGGERQQVPITLTTNDFVQRGCLHVQPDQMTKTRYMGGWSNNRQGNYVSRCRDLLASLKCVAGAEADTKFVTEPPHETPDLTCDQCGSERMELVSETAKPSWSEPLWRETDTCPMWYADRQREWHRRLWTAAYDTDFFAIGTWKRR</sequence>